<gene>
    <name evidence="1" type="ORF">TSUD_203390</name>
</gene>
<protein>
    <recommendedName>
        <fullName evidence="3">DNA-directed RNA polymerases I, II, and III subunit RPABC3</fullName>
    </recommendedName>
</protein>
<dbReference type="InterPro" id="IPR005570">
    <property type="entry name" value="RPABC3"/>
</dbReference>
<dbReference type="GO" id="GO:0006351">
    <property type="term" value="P:DNA-templated transcription"/>
    <property type="evidence" value="ECO:0007669"/>
    <property type="project" value="InterPro"/>
</dbReference>
<name>A0A2Z6M3P5_TRISU</name>
<proteinExistence type="predicted"/>
<dbReference type="Gene3D" id="2.40.50.140">
    <property type="entry name" value="Nucleic acid-binding proteins"/>
    <property type="match status" value="1"/>
</dbReference>
<reference evidence="2" key="1">
    <citation type="journal article" date="2017" name="Front. Plant Sci.">
        <title>Climate Clever Clovers: New Paradigm to Reduce the Environmental Footprint of Ruminants by Breeding Low Methanogenic Forages Utilizing Haplotype Variation.</title>
        <authorList>
            <person name="Kaur P."/>
            <person name="Appels R."/>
            <person name="Bayer P.E."/>
            <person name="Keeble-Gagnere G."/>
            <person name="Wang J."/>
            <person name="Hirakawa H."/>
            <person name="Shirasawa K."/>
            <person name="Vercoe P."/>
            <person name="Stefanova K."/>
            <person name="Durmic Z."/>
            <person name="Nichols P."/>
            <person name="Revell C."/>
            <person name="Isobe S.N."/>
            <person name="Edwards D."/>
            <person name="Erskine W."/>
        </authorList>
    </citation>
    <scope>NUCLEOTIDE SEQUENCE [LARGE SCALE GENOMIC DNA]</scope>
    <source>
        <strain evidence="2">cv. Daliak</strain>
    </source>
</reference>
<dbReference type="AlphaFoldDB" id="A0A2Z6M3P5"/>
<dbReference type="EMBL" id="DF973146">
    <property type="protein sequence ID" value="GAU14690.1"/>
    <property type="molecule type" value="Genomic_DNA"/>
</dbReference>
<dbReference type="GO" id="GO:0005665">
    <property type="term" value="C:RNA polymerase II, core complex"/>
    <property type="evidence" value="ECO:0007669"/>
    <property type="project" value="TreeGrafter"/>
</dbReference>
<dbReference type="PANTHER" id="PTHR10917:SF1">
    <property type="entry name" value="DNA-DIRECTED RNA POLYMERASE I, II"/>
    <property type="match status" value="1"/>
</dbReference>
<dbReference type="GO" id="GO:0005736">
    <property type="term" value="C:RNA polymerase I complex"/>
    <property type="evidence" value="ECO:0007669"/>
    <property type="project" value="TreeGrafter"/>
</dbReference>
<sequence length="113" mass="12821">MFSGHLKERVQLGRKNNSVCWSLDGKDQFVVDIAFTLNWFRLQDGPVSIQEKFEYIMYGTLYEIADGLSLSPPEVEITASFGGLQLMLRGDPSHCAKFAVGQKLFLLIRKFES</sequence>
<dbReference type="InterPro" id="IPR012340">
    <property type="entry name" value="NA-bd_OB-fold"/>
</dbReference>
<accession>A0A2Z6M3P5</accession>
<evidence type="ECO:0000313" key="1">
    <source>
        <dbReference type="EMBL" id="GAU14690.1"/>
    </source>
</evidence>
<dbReference type="OrthoDB" id="20018at2759"/>
<organism evidence="1 2">
    <name type="scientific">Trifolium subterraneum</name>
    <name type="common">Subterranean clover</name>
    <dbReference type="NCBI Taxonomy" id="3900"/>
    <lineage>
        <taxon>Eukaryota</taxon>
        <taxon>Viridiplantae</taxon>
        <taxon>Streptophyta</taxon>
        <taxon>Embryophyta</taxon>
        <taxon>Tracheophyta</taxon>
        <taxon>Spermatophyta</taxon>
        <taxon>Magnoliopsida</taxon>
        <taxon>eudicotyledons</taxon>
        <taxon>Gunneridae</taxon>
        <taxon>Pentapetalae</taxon>
        <taxon>rosids</taxon>
        <taxon>fabids</taxon>
        <taxon>Fabales</taxon>
        <taxon>Fabaceae</taxon>
        <taxon>Papilionoideae</taxon>
        <taxon>50 kb inversion clade</taxon>
        <taxon>NPAAA clade</taxon>
        <taxon>Hologalegina</taxon>
        <taxon>IRL clade</taxon>
        <taxon>Trifolieae</taxon>
        <taxon>Trifolium</taxon>
    </lineage>
</organism>
<dbReference type="GO" id="GO:0003899">
    <property type="term" value="F:DNA-directed RNA polymerase activity"/>
    <property type="evidence" value="ECO:0007669"/>
    <property type="project" value="InterPro"/>
</dbReference>
<evidence type="ECO:0008006" key="3">
    <source>
        <dbReference type="Google" id="ProtNLM"/>
    </source>
</evidence>
<dbReference type="SUPFAM" id="SSF50249">
    <property type="entry name" value="Nucleic acid-binding proteins"/>
    <property type="match status" value="1"/>
</dbReference>
<dbReference type="SMART" id="SM00658">
    <property type="entry name" value="RPOL8c"/>
    <property type="match status" value="1"/>
</dbReference>
<dbReference type="Proteomes" id="UP000242715">
    <property type="component" value="Unassembled WGS sequence"/>
</dbReference>
<dbReference type="GO" id="GO:0005666">
    <property type="term" value="C:RNA polymerase III complex"/>
    <property type="evidence" value="ECO:0007669"/>
    <property type="project" value="TreeGrafter"/>
</dbReference>
<dbReference type="Pfam" id="PF03870">
    <property type="entry name" value="RNA_pol_Rpb8"/>
    <property type="match status" value="1"/>
</dbReference>
<dbReference type="PANTHER" id="PTHR10917">
    <property type="entry name" value="DNA-DIRECTED RNA POLYMERASES I, II, AND III SUBUNIT RPABC3"/>
    <property type="match status" value="1"/>
</dbReference>
<evidence type="ECO:0000313" key="2">
    <source>
        <dbReference type="Proteomes" id="UP000242715"/>
    </source>
</evidence>
<keyword evidence="2" id="KW-1185">Reference proteome</keyword>